<organism evidence="2 3">
    <name type="scientific">Pisum sativum</name>
    <name type="common">Garden pea</name>
    <name type="synonym">Lathyrus oleraceus</name>
    <dbReference type="NCBI Taxonomy" id="3888"/>
    <lineage>
        <taxon>Eukaryota</taxon>
        <taxon>Viridiplantae</taxon>
        <taxon>Streptophyta</taxon>
        <taxon>Embryophyta</taxon>
        <taxon>Tracheophyta</taxon>
        <taxon>Spermatophyta</taxon>
        <taxon>Magnoliopsida</taxon>
        <taxon>eudicotyledons</taxon>
        <taxon>Gunneridae</taxon>
        <taxon>Pentapetalae</taxon>
        <taxon>rosids</taxon>
        <taxon>fabids</taxon>
        <taxon>Fabales</taxon>
        <taxon>Fabaceae</taxon>
        <taxon>Papilionoideae</taxon>
        <taxon>50 kb inversion clade</taxon>
        <taxon>NPAAA clade</taxon>
        <taxon>Hologalegina</taxon>
        <taxon>IRL clade</taxon>
        <taxon>Fabeae</taxon>
        <taxon>Lathyrus</taxon>
    </lineage>
</organism>
<keyword evidence="1" id="KW-0812">Transmembrane</keyword>
<accession>A0A9D4X1N2</accession>
<keyword evidence="1" id="KW-0472">Membrane</keyword>
<protein>
    <submittedName>
        <fullName evidence="2">Uncharacterized protein</fullName>
    </submittedName>
</protein>
<evidence type="ECO:0000313" key="3">
    <source>
        <dbReference type="Proteomes" id="UP001058974"/>
    </source>
</evidence>
<reference evidence="2 3" key="1">
    <citation type="journal article" date="2022" name="Nat. Genet.">
        <title>Improved pea reference genome and pan-genome highlight genomic features and evolutionary characteristics.</title>
        <authorList>
            <person name="Yang T."/>
            <person name="Liu R."/>
            <person name="Luo Y."/>
            <person name="Hu S."/>
            <person name="Wang D."/>
            <person name="Wang C."/>
            <person name="Pandey M.K."/>
            <person name="Ge S."/>
            <person name="Xu Q."/>
            <person name="Li N."/>
            <person name="Li G."/>
            <person name="Huang Y."/>
            <person name="Saxena R.K."/>
            <person name="Ji Y."/>
            <person name="Li M."/>
            <person name="Yan X."/>
            <person name="He Y."/>
            <person name="Liu Y."/>
            <person name="Wang X."/>
            <person name="Xiang C."/>
            <person name="Varshney R.K."/>
            <person name="Ding H."/>
            <person name="Gao S."/>
            <person name="Zong X."/>
        </authorList>
    </citation>
    <scope>NUCLEOTIDE SEQUENCE [LARGE SCALE GENOMIC DNA]</scope>
    <source>
        <strain evidence="2 3">cv. Zhongwan 6</strain>
    </source>
</reference>
<dbReference type="Proteomes" id="UP001058974">
    <property type="component" value="Chromosome 5"/>
</dbReference>
<sequence length="101" mass="11673">MYGLADVVVLPSTFAPYRLHGKFLTTIISWLHKVVKMSIVCEPNYIPLSVEVKEQLLYAIEEVVKLNISLVNVIFVVILEYKWFWISHGFFIGFGLGYFVM</sequence>
<dbReference type="Gramene" id="Psat05G0590100-T1">
    <property type="protein sequence ID" value="KAI5410566.1"/>
    <property type="gene ID" value="KIW84_055901"/>
</dbReference>
<comment type="caution">
    <text evidence="2">The sequence shown here is derived from an EMBL/GenBank/DDBJ whole genome shotgun (WGS) entry which is preliminary data.</text>
</comment>
<feature type="transmembrane region" description="Helical" evidence="1">
    <location>
        <begin position="83"/>
        <end position="100"/>
    </location>
</feature>
<proteinExistence type="predicted"/>
<dbReference type="AlphaFoldDB" id="A0A9D4X1N2"/>
<dbReference type="EMBL" id="JAMSHJ010000005">
    <property type="protein sequence ID" value="KAI5410566.1"/>
    <property type="molecule type" value="Genomic_DNA"/>
</dbReference>
<keyword evidence="3" id="KW-1185">Reference proteome</keyword>
<gene>
    <name evidence="2" type="ORF">KIW84_055901</name>
</gene>
<evidence type="ECO:0000256" key="1">
    <source>
        <dbReference type="SAM" id="Phobius"/>
    </source>
</evidence>
<name>A0A9D4X1N2_PEA</name>
<keyword evidence="1" id="KW-1133">Transmembrane helix</keyword>
<evidence type="ECO:0000313" key="2">
    <source>
        <dbReference type="EMBL" id="KAI5410566.1"/>
    </source>
</evidence>